<name>A0ACB8ZCX6_9ASTR</name>
<protein>
    <submittedName>
        <fullName evidence="1">Uncharacterized protein</fullName>
    </submittedName>
</protein>
<dbReference type="Proteomes" id="UP001056120">
    <property type="component" value="Linkage Group LG26"/>
</dbReference>
<keyword evidence="2" id="KW-1185">Reference proteome</keyword>
<sequence>MNEAMELDVATDLLNKAQIGFREAVGVSSFDWKHTNLPSVPTLDPSPSYLRCKFCQGKLLRGLQSLICIYCGEYQKNDLNPISFNSTHAYNCFEYVSRKERVGSLAEENGINGGQSPAEDELTLSELLGLKISRRVPDVPEEQPVSSKADQNKIFEDQESFTSDWNAEFQFADTKMENENLGTPNFDFFTESKIDVVSGVPEEQPVSIKADQNKTFGDQERFTSDWNSDSEFQFADSKMDNENFESVDPHLGADADLSAHMDMIFGQKEINQKPIDDYDPFQDLFSDMNSIVQAKDGLSGDLNDINFKHVDEDWFSDGNWQNSSCKNVDIIKDGNLFDIKPQIDPVTFWSGNSYLIKSDKHHSEVTDWFQDNDGFDEWNDFTSSTGNQDSRKENSNERAGSSEKISELNLFPSTDDSQVDFGKLLQSDIFSGDKNPSDTQAGYDIFSEISTASMNANTEAGNSVEGPNNDEITPNATRPENDVQMLLSQMHDLPFVLKNELSIPSKTR</sequence>
<reference evidence="1 2" key="2">
    <citation type="journal article" date="2022" name="Mol. Ecol. Resour.">
        <title>The genomes of chicory, endive, great burdock and yacon provide insights into Asteraceae paleo-polyploidization history and plant inulin production.</title>
        <authorList>
            <person name="Fan W."/>
            <person name="Wang S."/>
            <person name="Wang H."/>
            <person name="Wang A."/>
            <person name="Jiang F."/>
            <person name="Liu H."/>
            <person name="Zhao H."/>
            <person name="Xu D."/>
            <person name="Zhang Y."/>
        </authorList>
    </citation>
    <scope>NUCLEOTIDE SEQUENCE [LARGE SCALE GENOMIC DNA]</scope>
    <source>
        <strain evidence="2">cv. Yunnan</strain>
        <tissue evidence="1">Leaves</tissue>
    </source>
</reference>
<organism evidence="1 2">
    <name type="scientific">Smallanthus sonchifolius</name>
    <dbReference type="NCBI Taxonomy" id="185202"/>
    <lineage>
        <taxon>Eukaryota</taxon>
        <taxon>Viridiplantae</taxon>
        <taxon>Streptophyta</taxon>
        <taxon>Embryophyta</taxon>
        <taxon>Tracheophyta</taxon>
        <taxon>Spermatophyta</taxon>
        <taxon>Magnoliopsida</taxon>
        <taxon>eudicotyledons</taxon>
        <taxon>Gunneridae</taxon>
        <taxon>Pentapetalae</taxon>
        <taxon>asterids</taxon>
        <taxon>campanulids</taxon>
        <taxon>Asterales</taxon>
        <taxon>Asteraceae</taxon>
        <taxon>Asteroideae</taxon>
        <taxon>Heliantheae alliance</taxon>
        <taxon>Millerieae</taxon>
        <taxon>Smallanthus</taxon>
    </lineage>
</organism>
<reference evidence="2" key="1">
    <citation type="journal article" date="2022" name="Mol. Ecol. Resour.">
        <title>The genomes of chicory, endive, great burdock and yacon provide insights into Asteraceae palaeo-polyploidization history and plant inulin production.</title>
        <authorList>
            <person name="Fan W."/>
            <person name="Wang S."/>
            <person name="Wang H."/>
            <person name="Wang A."/>
            <person name="Jiang F."/>
            <person name="Liu H."/>
            <person name="Zhao H."/>
            <person name="Xu D."/>
            <person name="Zhang Y."/>
        </authorList>
    </citation>
    <scope>NUCLEOTIDE SEQUENCE [LARGE SCALE GENOMIC DNA]</scope>
    <source>
        <strain evidence="2">cv. Yunnan</strain>
    </source>
</reference>
<evidence type="ECO:0000313" key="2">
    <source>
        <dbReference type="Proteomes" id="UP001056120"/>
    </source>
</evidence>
<comment type="caution">
    <text evidence="1">The sequence shown here is derived from an EMBL/GenBank/DDBJ whole genome shotgun (WGS) entry which is preliminary data.</text>
</comment>
<accession>A0ACB8ZCX6</accession>
<gene>
    <name evidence="1" type="ORF">L1987_78454</name>
</gene>
<evidence type="ECO:0000313" key="1">
    <source>
        <dbReference type="EMBL" id="KAI3695457.1"/>
    </source>
</evidence>
<dbReference type="EMBL" id="CM042043">
    <property type="protein sequence ID" value="KAI3695457.1"/>
    <property type="molecule type" value="Genomic_DNA"/>
</dbReference>
<proteinExistence type="predicted"/>